<proteinExistence type="predicted"/>
<dbReference type="Pfam" id="PF16761">
    <property type="entry name" value="Clr2_transil"/>
    <property type="match status" value="1"/>
</dbReference>
<dbReference type="InterPro" id="IPR031915">
    <property type="entry name" value="Clr2_N"/>
</dbReference>
<evidence type="ECO:0000259" key="2">
    <source>
        <dbReference type="Pfam" id="PF16761"/>
    </source>
</evidence>
<dbReference type="InterPro" id="IPR038986">
    <property type="entry name" value="Clr2"/>
</dbReference>
<dbReference type="Proteomes" id="UP000799421">
    <property type="component" value="Unassembled WGS sequence"/>
</dbReference>
<dbReference type="AlphaFoldDB" id="A0A6A7C9R7"/>
<dbReference type="GO" id="GO:0031934">
    <property type="term" value="C:mating-type region heterochromatin"/>
    <property type="evidence" value="ECO:0007669"/>
    <property type="project" value="TreeGrafter"/>
</dbReference>
<reference evidence="3" key="1">
    <citation type="journal article" date="2020" name="Stud. Mycol.">
        <title>101 Dothideomycetes genomes: a test case for predicting lifestyles and emergence of pathogens.</title>
        <authorList>
            <person name="Haridas S."/>
            <person name="Albert R."/>
            <person name="Binder M."/>
            <person name="Bloem J."/>
            <person name="Labutti K."/>
            <person name="Salamov A."/>
            <person name="Andreopoulos B."/>
            <person name="Baker S."/>
            <person name="Barry K."/>
            <person name="Bills G."/>
            <person name="Bluhm B."/>
            <person name="Cannon C."/>
            <person name="Castanera R."/>
            <person name="Culley D."/>
            <person name="Daum C."/>
            <person name="Ezra D."/>
            <person name="Gonzalez J."/>
            <person name="Henrissat B."/>
            <person name="Kuo A."/>
            <person name="Liang C."/>
            <person name="Lipzen A."/>
            <person name="Lutzoni F."/>
            <person name="Magnuson J."/>
            <person name="Mondo S."/>
            <person name="Nolan M."/>
            <person name="Ohm R."/>
            <person name="Pangilinan J."/>
            <person name="Park H.-J."/>
            <person name="Ramirez L."/>
            <person name="Alfaro M."/>
            <person name="Sun H."/>
            <person name="Tritt A."/>
            <person name="Yoshinaga Y."/>
            <person name="Zwiers L.-H."/>
            <person name="Turgeon B."/>
            <person name="Goodwin S."/>
            <person name="Spatafora J."/>
            <person name="Crous P."/>
            <person name="Grigoriev I."/>
        </authorList>
    </citation>
    <scope>NUCLEOTIDE SEQUENCE</scope>
    <source>
        <strain evidence="3">CBS 480.64</strain>
    </source>
</reference>
<evidence type="ECO:0000313" key="4">
    <source>
        <dbReference type="Proteomes" id="UP000799421"/>
    </source>
</evidence>
<accession>A0A6A7C9R7</accession>
<dbReference type="GO" id="GO:0030466">
    <property type="term" value="P:silent mating-type cassette heterochromatin formation"/>
    <property type="evidence" value="ECO:0007669"/>
    <property type="project" value="TreeGrafter"/>
</dbReference>
<feature type="compositionally biased region" description="Acidic residues" evidence="1">
    <location>
        <begin position="138"/>
        <end position="154"/>
    </location>
</feature>
<dbReference type="EMBL" id="MU005958">
    <property type="protein sequence ID" value="KAF2863997.1"/>
    <property type="molecule type" value="Genomic_DNA"/>
</dbReference>
<dbReference type="GO" id="GO:0070824">
    <property type="term" value="C:SHREC complex"/>
    <property type="evidence" value="ECO:0007669"/>
    <property type="project" value="InterPro"/>
</dbReference>
<organism evidence="3 4">
    <name type="scientific">Piedraia hortae CBS 480.64</name>
    <dbReference type="NCBI Taxonomy" id="1314780"/>
    <lineage>
        <taxon>Eukaryota</taxon>
        <taxon>Fungi</taxon>
        <taxon>Dikarya</taxon>
        <taxon>Ascomycota</taxon>
        <taxon>Pezizomycotina</taxon>
        <taxon>Dothideomycetes</taxon>
        <taxon>Dothideomycetidae</taxon>
        <taxon>Capnodiales</taxon>
        <taxon>Piedraiaceae</taxon>
        <taxon>Piedraia</taxon>
    </lineage>
</organism>
<gene>
    <name evidence="3" type="ORF">K470DRAFT_49459</name>
</gene>
<dbReference type="PANTHER" id="PTHR38046:SF1">
    <property type="entry name" value="CRYPTIC LOCI REGULATOR 2"/>
    <property type="match status" value="1"/>
</dbReference>
<protein>
    <recommendedName>
        <fullName evidence="2">Cryptic loci regulator 2 N-terminal domain-containing protein</fullName>
    </recommendedName>
</protein>
<feature type="region of interest" description="Disordered" evidence="1">
    <location>
        <begin position="127"/>
        <end position="167"/>
    </location>
</feature>
<keyword evidence="4" id="KW-1185">Reference proteome</keyword>
<sequence length="167" mass="18993">MATAVLCVKPFSDADEVNNHPRKARGPTIEWTKNDDFWTRRIGQRWAKHLGLDPPFEEYRLDNLPTGYAGYVRPKIYGDPSSVRLNYLYGHPSGSRYNSGESFWPHFVWLQEGMEGECECKLCGKGKSKKSTPMVWEEGQDEEDAIDDEEEEVGEGVIPINSFSDGD</sequence>
<dbReference type="GO" id="GO:0033553">
    <property type="term" value="C:rDNA heterochromatin"/>
    <property type="evidence" value="ECO:0007669"/>
    <property type="project" value="TreeGrafter"/>
</dbReference>
<feature type="domain" description="Cryptic loci regulator 2 N-terminal" evidence="2">
    <location>
        <begin position="59"/>
        <end position="123"/>
    </location>
</feature>
<evidence type="ECO:0000256" key="1">
    <source>
        <dbReference type="SAM" id="MobiDB-lite"/>
    </source>
</evidence>
<dbReference type="PANTHER" id="PTHR38046">
    <property type="entry name" value="CRYPTIC LOCI REGULATOR 2"/>
    <property type="match status" value="1"/>
</dbReference>
<dbReference type="OrthoDB" id="438224at2759"/>
<evidence type="ECO:0000313" key="3">
    <source>
        <dbReference type="EMBL" id="KAF2863997.1"/>
    </source>
</evidence>
<name>A0A6A7C9R7_9PEZI</name>